<name>A0A1G6V5K5_9PROT</name>
<reference evidence="2 3" key="1">
    <citation type="submission" date="2016-10" db="EMBL/GenBank/DDBJ databases">
        <authorList>
            <person name="de Groot N.N."/>
        </authorList>
    </citation>
    <scope>NUCLEOTIDE SEQUENCE [LARGE SCALE GENOMIC DNA]</scope>
    <source>
        <strain evidence="2 3">CPCC 100156</strain>
    </source>
</reference>
<proteinExistence type="predicted"/>
<keyword evidence="1" id="KW-1133">Transmembrane helix</keyword>
<organism evidence="2 3">
    <name type="scientific">Belnapia rosea</name>
    <dbReference type="NCBI Taxonomy" id="938405"/>
    <lineage>
        <taxon>Bacteria</taxon>
        <taxon>Pseudomonadati</taxon>
        <taxon>Pseudomonadota</taxon>
        <taxon>Alphaproteobacteria</taxon>
        <taxon>Acetobacterales</taxon>
        <taxon>Roseomonadaceae</taxon>
        <taxon>Belnapia</taxon>
    </lineage>
</organism>
<dbReference type="AlphaFoldDB" id="A0A1G6V5K5"/>
<accession>A0A1G6V5K5</accession>
<sequence>MRLASYTAMMAVITATGVALMAFGGEPLPRGWLDGVVAPGSTIGAAAAVLGLWGVGVGTTVLGGAMLARLAWEVWRHWRGERRTRGQPAAR</sequence>
<evidence type="ECO:0000313" key="3">
    <source>
        <dbReference type="Proteomes" id="UP000198925"/>
    </source>
</evidence>
<gene>
    <name evidence="2" type="ORF">SAMN04487779_1008121</name>
</gene>
<evidence type="ECO:0000256" key="1">
    <source>
        <dbReference type="SAM" id="Phobius"/>
    </source>
</evidence>
<dbReference type="EMBL" id="FMZX01000008">
    <property type="protein sequence ID" value="SDD48317.1"/>
    <property type="molecule type" value="Genomic_DNA"/>
</dbReference>
<feature type="transmembrane region" description="Helical" evidence="1">
    <location>
        <begin position="7"/>
        <end position="25"/>
    </location>
</feature>
<dbReference type="RefSeq" id="WP_090663814.1">
    <property type="nucleotide sequence ID" value="NZ_FMZX01000008.1"/>
</dbReference>
<keyword evidence="3" id="KW-1185">Reference proteome</keyword>
<keyword evidence="1" id="KW-0472">Membrane</keyword>
<keyword evidence="1" id="KW-0812">Transmembrane</keyword>
<protein>
    <submittedName>
        <fullName evidence="2">Uncharacterized protein</fullName>
    </submittedName>
</protein>
<evidence type="ECO:0000313" key="2">
    <source>
        <dbReference type="EMBL" id="SDD48317.1"/>
    </source>
</evidence>
<feature type="transmembrane region" description="Helical" evidence="1">
    <location>
        <begin position="45"/>
        <end position="72"/>
    </location>
</feature>
<dbReference type="Proteomes" id="UP000198925">
    <property type="component" value="Unassembled WGS sequence"/>
</dbReference>